<evidence type="ECO:0008006" key="7">
    <source>
        <dbReference type="Google" id="ProtNLM"/>
    </source>
</evidence>
<keyword evidence="6" id="KW-1185">Reference proteome</keyword>
<dbReference type="SUPFAM" id="SSF75005">
    <property type="entry name" value="Arabinanase/levansucrase/invertase"/>
    <property type="match status" value="1"/>
</dbReference>
<gene>
    <name evidence="5" type="ORF">NW762_003196</name>
</gene>
<keyword evidence="3 4" id="KW-0326">Glycosidase</keyword>
<dbReference type="GO" id="GO:0004553">
    <property type="term" value="F:hydrolase activity, hydrolyzing O-glycosyl compounds"/>
    <property type="evidence" value="ECO:0007669"/>
    <property type="project" value="InterPro"/>
</dbReference>
<dbReference type="OrthoDB" id="9970295at2759"/>
<evidence type="ECO:0000313" key="6">
    <source>
        <dbReference type="Proteomes" id="UP001152049"/>
    </source>
</evidence>
<name>A0A9W8S9Y2_9HYPO</name>
<dbReference type="InterPro" id="IPR006710">
    <property type="entry name" value="Glyco_hydro_43"/>
</dbReference>
<evidence type="ECO:0000256" key="3">
    <source>
        <dbReference type="ARBA" id="ARBA00023295"/>
    </source>
</evidence>
<dbReference type="Pfam" id="PF04616">
    <property type="entry name" value="Glyco_hydro_43"/>
    <property type="match status" value="1"/>
</dbReference>
<evidence type="ECO:0000256" key="1">
    <source>
        <dbReference type="ARBA" id="ARBA00009865"/>
    </source>
</evidence>
<dbReference type="PANTHER" id="PTHR22925:SF3">
    <property type="entry name" value="GLYCOSYL HYDROLASE FAMILY PROTEIN 43"/>
    <property type="match status" value="1"/>
</dbReference>
<dbReference type="CDD" id="cd18821">
    <property type="entry name" value="GH43_Pc3Gal43A-like"/>
    <property type="match status" value="1"/>
</dbReference>
<organism evidence="5 6">
    <name type="scientific">Fusarium torreyae</name>
    <dbReference type="NCBI Taxonomy" id="1237075"/>
    <lineage>
        <taxon>Eukaryota</taxon>
        <taxon>Fungi</taxon>
        <taxon>Dikarya</taxon>
        <taxon>Ascomycota</taxon>
        <taxon>Pezizomycotina</taxon>
        <taxon>Sordariomycetes</taxon>
        <taxon>Hypocreomycetidae</taxon>
        <taxon>Hypocreales</taxon>
        <taxon>Nectriaceae</taxon>
        <taxon>Fusarium</taxon>
    </lineage>
</organism>
<dbReference type="PANTHER" id="PTHR22925">
    <property type="entry name" value="GLYCOSYL HYDROLASE 43 FAMILY MEMBER"/>
    <property type="match status" value="1"/>
</dbReference>
<dbReference type="GO" id="GO:0005975">
    <property type="term" value="P:carbohydrate metabolic process"/>
    <property type="evidence" value="ECO:0007669"/>
    <property type="project" value="InterPro"/>
</dbReference>
<evidence type="ECO:0000256" key="4">
    <source>
        <dbReference type="RuleBase" id="RU361187"/>
    </source>
</evidence>
<accession>A0A9W8S9Y2</accession>
<protein>
    <recommendedName>
        <fullName evidence="7">Glycosyl hydrolase family 43</fullName>
    </recommendedName>
</protein>
<evidence type="ECO:0000256" key="2">
    <source>
        <dbReference type="ARBA" id="ARBA00022801"/>
    </source>
</evidence>
<dbReference type="Gene3D" id="2.115.10.20">
    <property type="entry name" value="Glycosyl hydrolase domain, family 43"/>
    <property type="match status" value="1"/>
</dbReference>
<dbReference type="EMBL" id="JAOQAZ010000004">
    <property type="protein sequence ID" value="KAJ4267098.1"/>
    <property type="molecule type" value="Genomic_DNA"/>
</dbReference>
<comment type="similarity">
    <text evidence="1 4">Belongs to the glycosyl hydrolase 43 family.</text>
</comment>
<keyword evidence="2 4" id="KW-0378">Hydrolase</keyword>
<dbReference type="Proteomes" id="UP001152049">
    <property type="component" value="Unassembled WGS sequence"/>
</dbReference>
<comment type="caution">
    <text evidence="5">The sequence shown here is derived from an EMBL/GenBank/DDBJ whole genome shotgun (WGS) entry which is preliminary data.</text>
</comment>
<sequence length="325" mass="36070">MAAAVPKRVVTPGVPWYDSKGHSLQAHGAGVLEVDGTYYLIGENKTRTSSNPRGNQFNSVACYSSKDLLSWKFQNDLLSNTNPHPDLGPDRFIERPKVIYNRETNKYVMWMHVDSLDYKDARAGVAISDTPCGDYEYIGSIRPEDRMARDMTLFVDDDGTAYLVAEDRKEGTHFFRLSNDYVKVDSLVGTIPFTFMPGLEAPAVAKVDGIYYFFGSRLTGWSPNENQYTYAKDIKGPWSKPTTFAPGGSKTCTSQTTFILRTGAGKFVYMGDRWNKDQLDKSGYIWLPLLIDANARKASMSCKGLGLIGSGTLGSIVVIGDKFGY</sequence>
<proteinExistence type="inferred from homology"/>
<dbReference type="AlphaFoldDB" id="A0A9W8S9Y2"/>
<reference evidence="5" key="1">
    <citation type="submission" date="2022-09" db="EMBL/GenBank/DDBJ databases">
        <title>Fusarium specimens isolated from Avocado Roots.</title>
        <authorList>
            <person name="Stajich J."/>
            <person name="Roper C."/>
            <person name="Heimlech-Rivalta G."/>
        </authorList>
    </citation>
    <scope>NUCLEOTIDE SEQUENCE</scope>
    <source>
        <strain evidence="5">CF00136</strain>
    </source>
</reference>
<dbReference type="InterPro" id="IPR023296">
    <property type="entry name" value="Glyco_hydro_beta-prop_sf"/>
</dbReference>
<evidence type="ECO:0000313" key="5">
    <source>
        <dbReference type="EMBL" id="KAJ4267098.1"/>
    </source>
</evidence>